<feature type="non-terminal residue" evidence="1">
    <location>
        <position position="1"/>
    </location>
</feature>
<dbReference type="AlphaFoldDB" id="A0A5J9VSW2"/>
<organism evidence="1 2">
    <name type="scientific">Eragrostis curvula</name>
    <name type="common">weeping love grass</name>
    <dbReference type="NCBI Taxonomy" id="38414"/>
    <lineage>
        <taxon>Eukaryota</taxon>
        <taxon>Viridiplantae</taxon>
        <taxon>Streptophyta</taxon>
        <taxon>Embryophyta</taxon>
        <taxon>Tracheophyta</taxon>
        <taxon>Spermatophyta</taxon>
        <taxon>Magnoliopsida</taxon>
        <taxon>Liliopsida</taxon>
        <taxon>Poales</taxon>
        <taxon>Poaceae</taxon>
        <taxon>PACMAD clade</taxon>
        <taxon>Chloridoideae</taxon>
        <taxon>Eragrostideae</taxon>
        <taxon>Eragrostidinae</taxon>
        <taxon>Eragrostis</taxon>
    </lineage>
</organism>
<dbReference type="Gramene" id="TVU38687">
    <property type="protein sequence ID" value="TVU38687"/>
    <property type="gene ID" value="EJB05_12071"/>
</dbReference>
<evidence type="ECO:0008006" key="3">
    <source>
        <dbReference type="Google" id="ProtNLM"/>
    </source>
</evidence>
<name>A0A5J9VSW2_9POAL</name>
<keyword evidence="2" id="KW-1185">Reference proteome</keyword>
<protein>
    <recommendedName>
        <fullName evidence="3">Ubiquitin-like protease family profile domain-containing protein</fullName>
    </recommendedName>
</protein>
<evidence type="ECO:0000313" key="2">
    <source>
        <dbReference type="Proteomes" id="UP000324897"/>
    </source>
</evidence>
<dbReference type="Proteomes" id="UP000324897">
    <property type="component" value="Chromosome 4"/>
</dbReference>
<accession>A0A5J9VSW2</accession>
<proteinExistence type="predicted"/>
<comment type="caution">
    <text evidence="1">The sequence shown here is derived from an EMBL/GenBank/DDBJ whole genome shotgun (WGS) entry which is preliminary data.</text>
</comment>
<sequence>YTEAYKKGTSSKLYHRFKFQCDQKPSGEICAFYCFYHMMLMSQEVKKEKPEDIKVPTDHLPEKELHRIHERFAQFIMNEIINVKGRVPSSCQFSVVILLL</sequence>
<dbReference type="EMBL" id="RWGY01000007">
    <property type="protein sequence ID" value="TVU38687.1"/>
    <property type="molecule type" value="Genomic_DNA"/>
</dbReference>
<reference evidence="1 2" key="1">
    <citation type="journal article" date="2019" name="Sci. Rep.">
        <title>A high-quality genome of Eragrostis curvula grass provides insights into Poaceae evolution and supports new strategies to enhance forage quality.</title>
        <authorList>
            <person name="Carballo J."/>
            <person name="Santos B.A.C.M."/>
            <person name="Zappacosta D."/>
            <person name="Garbus I."/>
            <person name="Selva J.P."/>
            <person name="Gallo C.A."/>
            <person name="Diaz A."/>
            <person name="Albertini E."/>
            <person name="Caccamo M."/>
            <person name="Echenique V."/>
        </authorList>
    </citation>
    <scope>NUCLEOTIDE SEQUENCE [LARGE SCALE GENOMIC DNA]</scope>
    <source>
        <strain evidence="2">cv. Victoria</strain>
        <tissue evidence="1">Leaf</tissue>
    </source>
</reference>
<evidence type="ECO:0000313" key="1">
    <source>
        <dbReference type="EMBL" id="TVU38687.1"/>
    </source>
</evidence>
<gene>
    <name evidence="1" type="ORF">EJB05_12071</name>
</gene>